<evidence type="ECO:0000313" key="2">
    <source>
        <dbReference type="Proteomes" id="UP000075288"/>
    </source>
</evidence>
<comment type="caution">
    <text evidence="1">The sequence shown here is derived from an EMBL/GenBank/DDBJ whole genome shotgun (WGS) entry which is preliminary data.</text>
</comment>
<dbReference type="AlphaFoldDB" id="A0A150K0A8"/>
<sequence>MPRNRKIGKRAVFKFPRIPAPGFYCANLPGKRDGQGAENRPAFFVHPAVPFMKEFSL</sequence>
<dbReference type="Proteomes" id="UP000075288">
    <property type="component" value="Unassembled WGS sequence"/>
</dbReference>
<evidence type="ECO:0000313" key="1">
    <source>
        <dbReference type="EMBL" id="KYC62999.1"/>
    </source>
</evidence>
<dbReference type="EMBL" id="LQYG01000042">
    <property type="protein sequence ID" value="KYC62999.1"/>
    <property type="molecule type" value="Genomic_DNA"/>
</dbReference>
<accession>A0A150K0A8</accession>
<reference evidence="1 2" key="1">
    <citation type="submission" date="2016-01" db="EMBL/GenBank/DDBJ databases">
        <title>Genome Sequences of Twelve Sporeforming Bacillus Species Isolated from Foods.</title>
        <authorList>
            <person name="Berendsen E.M."/>
            <person name="Wells-Bennik M.H."/>
            <person name="Krawcyk A.O."/>
            <person name="De Jong A."/>
            <person name="Holsappel S."/>
            <person name="Eijlander R.T."/>
            <person name="Kuipers O.P."/>
        </authorList>
    </citation>
    <scope>NUCLEOTIDE SEQUENCE [LARGE SCALE GENOMIC DNA]</scope>
    <source>
        <strain evidence="1 2">B4098</strain>
    </source>
</reference>
<name>A0A150K0A8_HEYCO</name>
<proteinExistence type="predicted"/>
<organism evidence="1 2">
    <name type="scientific">Heyndrickxia coagulans</name>
    <name type="common">Weizmannia coagulans</name>
    <dbReference type="NCBI Taxonomy" id="1398"/>
    <lineage>
        <taxon>Bacteria</taxon>
        <taxon>Bacillati</taxon>
        <taxon>Bacillota</taxon>
        <taxon>Bacilli</taxon>
        <taxon>Bacillales</taxon>
        <taxon>Bacillaceae</taxon>
        <taxon>Heyndrickxia</taxon>
    </lineage>
</organism>
<gene>
    <name evidence="1" type="ORF">B4098_0405</name>
</gene>
<protein>
    <submittedName>
        <fullName evidence="1">Uncharacterized protein</fullName>
    </submittedName>
</protein>